<feature type="domain" description="Gfo/Idh/MocA-like oxidoreductase N-terminal" evidence="3">
    <location>
        <begin position="6"/>
        <end position="122"/>
    </location>
</feature>
<dbReference type="Gene3D" id="3.40.50.720">
    <property type="entry name" value="NAD(P)-binding Rossmann-like Domain"/>
    <property type="match status" value="1"/>
</dbReference>
<evidence type="ECO:0000259" key="3">
    <source>
        <dbReference type="Pfam" id="PF01408"/>
    </source>
</evidence>
<sequence length="331" mass="36883">MKNGPFRWGILAPGNIANRFAQAFEAVNNGVVYGVASRSVERAQEFANQHNIPTVYNSYDALIHSSDIDAVYISSPHRFHFELVKSCLLAKKPVLCEKPLCVTAKQAKELIALSQQQNTFLMEALWTRCLPLWQQVRDWIAEGLIGDVVTIESSFGFVFPNDPNNRLYNIELAGGALLDTGIYNLAMSEFVMQKAPLAVHSSVEKSATHVDQRTTGLLDYGSATSVFTCTLVSELSNTFNIFGTKGRISIDANFWEAQHATLTPANGEKRVSHTPYRKNGFEYQIEEAQHCIEAGKLQSDRVSHEFTLRMANIMDDILEKGGVNYPFAPRS</sequence>
<evidence type="ECO:0000313" key="6">
    <source>
        <dbReference type="Proteomes" id="UP000809621"/>
    </source>
</evidence>
<dbReference type="EMBL" id="JAFEUM010000002">
    <property type="protein sequence ID" value="MBM7035837.1"/>
    <property type="molecule type" value="Genomic_DNA"/>
</dbReference>
<feature type="domain" description="GFO/IDH/MocA-like oxidoreductase" evidence="4">
    <location>
        <begin position="133"/>
        <end position="248"/>
    </location>
</feature>
<name>A0ABS2HIA7_9VIBR</name>
<dbReference type="Proteomes" id="UP000809621">
    <property type="component" value="Unassembled WGS sequence"/>
</dbReference>
<reference evidence="5 6" key="1">
    <citation type="submission" date="2021-02" db="EMBL/GenBank/DDBJ databases">
        <authorList>
            <person name="Park J.-S."/>
        </authorList>
    </citation>
    <scope>NUCLEOTIDE SEQUENCE [LARGE SCALE GENOMIC DNA]</scope>
    <source>
        <strain evidence="5 6">188UL20-2</strain>
    </source>
</reference>
<dbReference type="InterPro" id="IPR036291">
    <property type="entry name" value="NAD(P)-bd_dom_sf"/>
</dbReference>
<keyword evidence="6" id="KW-1185">Reference proteome</keyword>
<dbReference type="PANTHER" id="PTHR22604:SF105">
    <property type="entry name" value="TRANS-1,2-DIHYDROBENZENE-1,2-DIOL DEHYDROGENASE"/>
    <property type="match status" value="1"/>
</dbReference>
<protein>
    <submittedName>
        <fullName evidence="5">Gfo/Idh/MocA family oxidoreductase</fullName>
    </submittedName>
</protein>
<evidence type="ECO:0000259" key="4">
    <source>
        <dbReference type="Pfam" id="PF22725"/>
    </source>
</evidence>
<dbReference type="Gene3D" id="3.30.360.10">
    <property type="entry name" value="Dihydrodipicolinate Reductase, domain 2"/>
    <property type="match status" value="1"/>
</dbReference>
<evidence type="ECO:0000256" key="2">
    <source>
        <dbReference type="ARBA" id="ARBA00023002"/>
    </source>
</evidence>
<dbReference type="SUPFAM" id="SSF51735">
    <property type="entry name" value="NAD(P)-binding Rossmann-fold domains"/>
    <property type="match status" value="1"/>
</dbReference>
<dbReference type="RefSeq" id="WP_205157465.1">
    <property type="nucleotide sequence ID" value="NZ_JAFEUM010000002.1"/>
</dbReference>
<organism evidence="5 6">
    <name type="scientific">Vibrio ulleungensis</name>
    <dbReference type="NCBI Taxonomy" id="2807619"/>
    <lineage>
        <taxon>Bacteria</taxon>
        <taxon>Pseudomonadati</taxon>
        <taxon>Pseudomonadota</taxon>
        <taxon>Gammaproteobacteria</taxon>
        <taxon>Vibrionales</taxon>
        <taxon>Vibrionaceae</taxon>
        <taxon>Vibrio</taxon>
    </lineage>
</organism>
<evidence type="ECO:0000313" key="5">
    <source>
        <dbReference type="EMBL" id="MBM7035837.1"/>
    </source>
</evidence>
<dbReference type="InterPro" id="IPR000683">
    <property type="entry name" value="Gfo/Idh/MocA-like_OxRdtase_N"/>
</dbReference>
<comment type="caution">
    <text evidence="5">The sequence shown here is derived from an EMBL/GenBank/DDBJ whole genome shotgun (WGS) entry which is preliminary data.</text>
</comment>
<dbReference type="Pfam" id="PF01408">
    <property type="entry name" value="GFO_IDH_MocA"/>
    <property type="match status" value="1"/>
</dbReference>
<dbReference type="SUPFAM" id="SSF55347">
    <property type="entry name" value="Glyceraldehyde-3-phosphate dehydrogenase-like, C-terminal domain"/>
    <property type="match status" value="1"/>
</dbReference>
<gene>
    <name evidence="5" type="ORF">JQC93_05400</name>
</gene>
<proteinExistence type="inferred from homology"/>
<accession>A0ABS2HIA7</accession>
<comment type="similarity">
    <text evidence="1">Belongs to the Gfo/Idh/MocA family.</text>
</comment>
<dbReference type="InterPro" id="IPR050984">
    <property type="entry name" value="Gfo/Idh/MocA_domain"/>
</dbReference>
<keyword evidence="2" id="KW-0560">Oxidoreductase</keyword>
<dbReference type="InterPro" id="IPR055170">
    <property type="entry name" value="GFO_IDH_MocA-like_dom"/>
</dbReference>
<dbReference type="PANTHER" id="PTHR22604">
    <property type="entry name" value="OXIDOREDUCTASES"/>
    <property type="match status" value="1"/>
</dbReference>
<dbReference type="Pfam" id="PF22725">
    <property type="entry name" value="GFO_IDH_MocA_C3"/>
    <property type="match status" value="1"/>
</dbReference>
<evidence type="ECO:0000256" key="1">
    <source>
        <dbReference type="ARBA" id="ARBA00010928"/>
    </source>
</evidence>